<dbReference type="InterPro" id="IPR036397">
    <property type="entry name" value="RNaseH_sf"/>
</dbReference>
<gene>
    <name evidence="4" type="primary">ORF210562</name>
    <name evidence="3" type="synonym">ORF210555</name>
</gene>
<protein>
    <recommendedName>
        <fullName evidence="2">Transposase Tc1-like domain-containing protein</fullName>
    </recommendedName>
</protein>
<dbReference type="InterPro" id="IPR036388">
    <property type="entry name" value="WH-like_DNA-bd_sf"/>
</dbReference>
<dbReference type="PANTHER" id="PTHR23022:SF135">
    <property type="entry name" value="SI:DKEY-77F5.3"/>
    <property type="match status" value="1"/>
</dbReference>
<evidence type="ECO:0000313" key="3">
    <source>
        <dbReference type="EMBL" id="CEK96126.1"/>
    </source>
</evidence>
<dbReference type="EMBL" id="HACG01049261">
    <property type="protein sequence ID" value="CEK96126.1"/>
    <property type="molecule type" value="Transcribed_RNA"/>
</dbReference>
<dbReference type="InterPro" id="IPR002492">
    <property type="entry name" value="Transposase_Tc1-like"/>
</dbReference>
<dbReference type="Gene3D" id="1.10.10.10">
    <property type="entry name" value="Winged helix-like DNA-binding domain superfamily/Winged helix DNA-binding domain"/>
    <property type="match status" value="1"/>
</dbReference>
<dbReference type="Pfam" id="PF01498">
    <property type="entry name" value="HTH_Tnp_Tc3_2"/>
    <property type="match status" value="1"/>
</dbReference>
<accession>A0A0B7BT91</accession>
<dbReference type="PANTHER" id="PTHR23022">
    <property type="entry name" value="TRANSPOSABLE ELEMENT-RELATED"/>
    <property type="match status" value="1"/>
</dbReference>
<evidence type="ECO:0000256" key="1">
    <source>
        <dbReference type="SAM" id="MobiDB-lite"/>
    </source>
</evidence>
<organism evidence="4">
    <name type="scientific">Arion vulgaris</name>
    <dbReference type="NCBI Taxonomy" id="1028688"/>
    <lineage>
        <taxon>Eukaryota</taxon>
        <taxon>Metazoa</taxon>
        <taxon>Spiralia</taxon>
        <taxon>Lophotrochozoa</taxon>
        <taxon>Mollusca</taxon>
        <taxon>Gastropoda</taxon>
        <taxon>Heterobranchia</taxon>
        <taxon>Euthyneura</taxon>
        <taxon>Panpulmonata</taxon>
        <taxon>Eupulmonata</taxon>
        <taxon>Stylommatophora</taxon>
        <taxon>Helicina</taxon>
        <taxon>Arionoidea</taxon>
        <taxon>Arionidae</taxon>
        <taxon>Arion</taxon>
    </lineage>
</organism>
<dbReference type="AlphaFoldDB" id="A0A0B7BT91"/>
<dbReference type="SUPFAM" id="SSF46689">
    <property type="entry name" value="Homeodomain-like"/>
    <property type="match status" value="1"/>
</dbReference>
<dbReference type="EMBL" id="HACG01049262">
    <property type="protein sequence ID" value="CEK96127.1"/>
    <property type="molecule type" value="Transcribed_RNA"/>
</dbReference>
<dbReference type="GO" id="GO:0006313">
    <property type="term" value="P:DNA transposition"/>
    <property type="evidence" value="ECO:0007669"/>
    <property type="project" value="InterPro"/>
</dbReference>
<name>A0A0B7BT91_9EUPU</name>
<proteinExistence type="predicted"/>
<dbReference type="GO" id="GO:0015074">
    <property type="term" value="P:DNA integration"/>
    <property type="evidence" value="ECO:0007669"/>
    <property type="project" value="InterPro"/>
</dbReference>
<feature type="domain" description="Transposase Tc1-like" evidence="2">
    <location>
        <begin position="68"/>
        <end position="136"/>
    </location>
</feature>
<dbReference type="Pfam" id="PF13551">
    <property type="entry name" value="HTH_29"/>
    <property type="match status" value="1"/>
</dbReference>
<dbReference type="GO" id="GO:0003677">
    <property type="term" value="F:DNA binding"/>
    <property type="evidence" value="ECO:0007669"/>
    <property type="project" value="InterPro"/>
</dbReference>
<evidence type="ECO:0000313" key="4">
    <source>
        <dbReference type="EMBL" id="CEK96127.1"/>
    </source>
</evidence>
<dbReference type="Gene3D" id="3.30.420.10">
    <property type="entry name" value="Ribonuclease H-like superfamily/Ribonuclease H"/>
    <property type="match status" value="1"/>
</dbReference>
<evidence type="ECO:0000259" key="2">
    <source>
        <dbReference type="Pfam" id="PF01498"/>
    </source>
</evidence>
<dbReference type="InterPro" id="IPR052338">
    <property type="entry name" value="Transposase_5"/>
</dbReference>
<dbReference type="InterPro" id="IPR009057">
    <property type="entry name" value="Homeodomain-like_sf"/>
</dbReference>
<feature type="region of interest" description="Disordered" evidence="1">
    <location>
        <begin position="42"/>
        <end position="63"/>
    </location>
</feature>
<reference evidence="4" key="1">
    <citation type="submission" date="2014-12" db="EMBL/GenBank/DDBJ databases">
        <title>Insight into the proteome of Arion vulgaris.</title>
        <authorList>
            <person name="Aradska J."/>
            <person name="Bulat T."/>
            <person name="Smidak R."/>
            <person name="Sarate P."/>
            <person name="Gangsoo J."/>
            <person name="Sialana F."/>
            <person name="Bilban M."/>
            <person name="Lubec G."/>
        </authorList>
    </citation>
    <scope>NUCLEOTIDE SEQUENCE</scope>
    <source>
        <tissue evidence="4">Skin</tissue>
    </source>
</reference>
<sequence length="176" mass="20514">MPRLSENDHQRAIGMLSTGMSSRAIARRMNCHHSTIVRLNERYGATGSARDRRRSGQPRVTTPAQDRHIVLSHLRNRSLPASRTATAIVGRRGQVSRMTVIRRLRDTGLTARRPYVGPNLTHRHRQQRLQWAEQHVRWTRLQWNAVLFTDESRFNLSFADGRVWIWRRCGERFADA</sequence>